<dbReference type="RefSeq" id="WP_310912604.1">
    <property type="nucleotide sequence ID" value="NZ_JAVLVT010000005.1"/>
</dbReference>
<gene>
    <name evidence="4" type="ORF">RIF23_12160</name>
</gene>
<evidence type="ECO:0000256" key="2">
    <source>
        <dbReference type="ARBA" id="ARBA00022553"/>
    </source>
</evidence>
<dbReference type="InterPro" id="IPR009081">
    <property type="entry name" value="PP-bd_ACP"/>
</dbReference>
<proteinExistence type="predicted"/>
<organism evidence="4 5">
    <name type="scientific">Lipingzhangella rawalii</name>
    <dbReference type="NCBI Taxonomy" id="2055835"/>
    <lineage>
        <taxon>Bacteria</taxon>
        <taxon>Bacillati</taxon>
        <taxon>Actinomycetota</taxon>
        <taxon>Actinomycetes</taxon>
        <taxon>Streptosporangiales</taxon>
        <taxon>Nocardiopsidaceae</taxon>
        <taxon>Lipingzhangella</taxon>
    </lineage>
</organism>
<accession>A0ABU2H6Y6</accession>
<evidence type="ECO:0000313" key="5">
    <source>
        <dbReference type="Proteomes" id="UP001250214"/>
    </source>
</evidence>
<feature type="domain" description="Carrier" evidence="3">
    <location>
        <begin position="2"/>
        <end position="79"/>
    </location>
</feature>
<keyword evidence="5" id="KW-1185">Reference proteome</keyword>
<dbReference type="Gene3D" id="1.10.1200.10">
    <property type="entry name" value="ACP-like"/>
    <property type="match status" value="1"/>
</dbReference>
<evidence type="ECO:0000313" key="4">
    <source>
        <dbReference type="EMBL" id="MDS1271053.1"/>
    </source>
</evidence>
<dbReference type="EMBL" id="JAVLVT010000005">
    <property type="protein sequence ID" value="MDS1271053.1"/>
    <property type="molecule type" value="Genomic_DNA"/>
</dbReference>
<evidence type="ECO:0000256" key="1">
    <source>
        <dbReference type="ARBA" id="ARBA00022450"/>
    </source>
</evidence>
<dbReference type="PROSITE" id="PS50075">
    <property type="entry name" value="CARRIER"/>
    <property type="match status" value="1"/>
</dbReference>
<dbReference type="SMART" id="SM00823">
    <property type="entry name" value="PKS_PP"/>
    <property type="match status" value="1"/>
</dbReference>
<sequence>MMATFTLNDLARILHACKVDIDIATVDTARPFTELDIDSLTLVELAERITNEYQVPVPPEIIDDFRTPQSTLDYVNRHLATQEEPS</sequence>
<dbReference type="InterPro" id="IPR020806">
    <property type="entry name" value="PKS_PP-bd"/>
</dbReference>
<reference evidence="5" key="1">
    <citation type="submission" date="2023-07" db="EMBL/GenBank/DDBJ databases">
        <title>Novel species in the genus Lipingzhangella isolated from Sambhar Salt Lake.</title>
        <authorList>
            <person name="Jiya N."/>
            <person name="Kajale S."/>
            <person name="Sharma A."/>
        </authorList>
    </citation>
    <scope>NUCLEOTIDE SEQUENCE [LARGE SCALE GENOMIC DNA]</scope>
    <source>
        <strain evidence="5">LS1_29</strain>
    </source>
</reference>
<comment type="caution">
    <text evidence="4">The sequence shown here is derived from an EMBL/GenBank/DDBJ whole genome shotgun (WGS) entry which is preliminary data.</text>
</comment>
<dbReference type="InterPro" id="IPR036736">
    <property type="entry name" value="ACP-like_sf"/>
</dbReference>
<dbReference type="SUPFAM" id="SSF47336">
    <property type="entry name" value="ACP-like"/>
    <property type="match status" value="1"/>
</dbReference>
<evidence type="ECO:0000259" key="3">
    <source>
        <dbReference type="PROSITE" id="PS50075"/>
    </source>
</evidence>
<dbReference type="Pfam" id="PF00550">
    <property type="entry name" value="PP-binding"/>
    <property type="match status" value="1"/>
</dbReference>
<dbReference type="Proteomes" id="UP001250214">
    <property type="component" value="Unassembled WGS sequence"/>
</dbReference>
<protein>
    <submittedName>
        <fullName evidence="4">Acyl carrier protein</fullName>
    </submittedName>
</protein>
<keyword evidence="2" id="KW-0597">Phosphoprotein</keyword>
<name>A0ABU2H6Y6_9ACTN</name>
<keyword evidence="1" id="KW-0596">Phosphopantetheine</keyword>